<evidence type="ECO:0000313" key="7">
    <source>
        <dbReference type="EMBL" id="VAW93203.1"/>
    </source>
</evidence>
<dbReference type="Gene3D" id="2.40.50.140">
    <property type="entry name" value="Nucleic acid-binding proteins"/>
    <property type="match status" value="1"/>
</dbReference>
<dbReference type="EMBL" id="UOFT01000032">
    <property type="protein sequence ID" value="VAW93203.1"/>
    <property type="molecule type" value="Genomic_DNA"/>
</dbReference>
<dbReference type="InterPro" id="IPR012340">
    <property type="entry name" value="NA-bd_OB-fold"/>
</dbReference>
<sequence>MNGLLENLTNWHWFILAVILFVMEVFAPGAFFMWIAIAAVILGLILSLFTGITWEYQLFLFGILSVASLFAWRKVAGKHTKETDQPQLNRRGMQYVGRTFTLEEPIVNKRGKIRVDDTTWKIEGEDCAVGETVKVIKVDGVVLVVEKQPVA</sequence>
<evidence type="ECO:0000256" key="5">
    <source>
        <dbReference type="SAM" id="Phobius"/>
    </source>
</evidence>
<dbReference type="AlphaFoldDB" id="A0A3B0ZZ77"/>
<keyword evidence="2 5" id="KW-0812">Transmembrane</keyword>
<keyword evidence="3 5" id="KW-1133">Transmembrane helix</keyword>
<gene>
    <name evidence="7" type="ORF">MNBD_GAMMA23-497</name>
</gene>
<evidence type="ECO:0000256" key="2">
    <source>
        <dbReference type="ARBA" id="ARBA00022692"/>
    </source>
</evidence>
<evidence type="ECO:0000256" key="4">
    <source>
        <dbReference type="ARBA" id="ARBA00023136"/>
    </source>
</evidence>
<feature type="transmembrane region" description="Helical" evidence="5">
    <location>
        <begin position="12"/>
        <end position="27"/>
    </location>
</feature>
<dbReference type="Pfam" id="PF01957">
    <property type="entry name" value="NfeD"/>
    <property type="match status" value="1"/>
</dbReference>
<reference evidence="7" key="1">
    <citation type="submission" date="2018-06" db="EMBL/GenBank/DDBJ databases">
        <authorList>
            <person name="Zhirakovskaya E."/>
        </authorList>
    </citation>
    <scope>NUCLEOTIDE SEQUENCE</scope>
</reference>
<keyword evidence="4 5" id="KW-0472">Membrane</keyword>
<dbReference type="InterPro" id="IPR002810">
    <property type="entry name" value="NfeD-like_C"/>
</dbReference>
<comment type="subcellular location">
    <subcellularLocation>
        <location evidence="1">Membrane</location>
        <topology evidence="1">Multi-pass membrane protein</topology>
    </subcellularLocation>
</comment>
<feature type="transmembrane region" description="Helical" evidence="5">
    <location>
        <begin position="56"/>
        <end position="72"/>
    </location>
</feature>
<dbReference type="SUPFAM" id="SSF141322">
    <property type="entry name" value="NfeD domain-like"/>
    <property type="match status" value="1"/>
</dbReference>
<protein>
    <recommendedName>
        <fullName evidence="6">NfeD-like C-terminal domain-containing protein</fullName>
    </recommendedName>
</protein>
<organism evidence="7">
    <name type="scientific">hydrothermal vent metagenome</name>
    <dbReference type="NCBI Taxonomy" id="652676"/>
    <lineage>
        <taxon>unclassified sequences</taxon>
        <taxon>metagenomes</taxon>
        <taxon>ecological metagenomes</taxon>
    </lineage>
</organism>
<dbReference type="GO" id="GO:0005886">
    <property type="term" value="C:plasma membrane"/>
    <property type="evidence" value="ECO:0007669"/>
    <property type="project" value="TreeGrafter"/>
</dbReference>
<evidence type="ECO:0000259" key="6">
    <source>
        <dbReference type="Pfam" id="PF01957"/>
    </source>
</evidence>
<dbReference type="PANTHER" id="PTHR33507:SF3">
    <property type="entry name" value="INNER MEMBRANE PROTEIN YBBJ"/>
    <property type="match status" value="1"/>
</dbReference>
<evidence type="ECO:0000256" key="3">
    <source>
        <dbReference type="ARBA" id="ARBA00022989"/>
    </source>
</evidence>
<evidence type="ECO:0000256" key="1">
    <source>
        <dbReference type="ARBA" id="ARBA00004141"/>
    </source>
</evidence>
<dbReference type="PANTHER" id="PTHR33507">
    <property type="entry name" value="INNER MEMBRANE PROTEIN YBBJ"/>
    <property type="match status" value="1"/>
</dbReference>
<name>A0A3B0ZZ77_9ZZZZ</name>
<feature type="domain" description="NfeD-like C-terminal" evidence="6">
    <location>
        <begin position="94"/>
        <end position="147"/>
    </location>
</feature>
<accession>A0A3B0ZZ77</accession>
<dbReference type="InterPro" id="IPR052165">
    <property type="entry name" value="Membrane_assoc_protease"/>
</dbReference>
<proteinExistence type="predicted"/>